<evidence type="ECO:0000313" key="5">
    <source>
        <dbReference type="Proteomes" id="UP000467637"/>
    </source>
</evidence>
<feature type="domain" description="Baseplate J-like central" evidence="2">
    <location>
        <begin position="207"/>
        <end position="278"/>
    </location>
</feature>
<evidence type="ECO:0000259" key="2">
    <source>
        <dbReference type="Pfam" id="PF26078"/>
    </source>
</evidence>
<dbReference type="Pfam" id="PF04865">
    <property type="entry name" value="Baseplate_J"/>
    <property type="match status" value="1"/>
</dbReference>
<evidence type="ECO:0000259" key="3">
    <source>
        <dbReference type="Pfam" id="PF26079"/>
    </source>
</evidence>
<dbReference type="RefSeq" id="WP_157317837.1">
    <property type="nucleotide sequence ID" value="NZ_WSEM01000004.1"/>
</dbReference>
<evidence type="ECO:0000259" key="1">
    <source>
        <dbReference type="Pfam" id="PF04865"/>
    </source>
</evidence>
<dbReference type="InterPro" id="IPR058530">
    <property type="entry name" value="Baseplate_J-like_C"/>
</dbReference>
<feature type="domain" description="Baseplate J-like C-terminal" evidence="3">
    <location>
        <begin position="284"/>
        <end position="366"/>
    </location>
</feature>
<dbReference type="Pfam" id="PF26078">
    <property type="entry name" value="Baseplate_J_M"/>
    <property type="match status" value="1"/>
</dbReference>
<dbReference type="PANTHER" id="PTHR35862:SF1">
    <property type="entry name" value="FELS-2 PROPHAGE PROTEIN"/>
    <property type="match status" value="1"/>
</dbReference>
<dbReference type="EMBL" id="WSEM01000004">
    <property type="protein sequence ID" value="MVQ33718.1"/>
    <property type="molecule type" value="Genomic_DNA"/>
</dbReference>
<dbReference type="Proteomes" id="UP000467637">
    <property type="component" value="Unassembled WGS sequence"/>
</dbReference>
<protein>
    <submittedName>
        <fullName evidence="4">Baseplate J protein</fullName>
    </submittedName>
</protein>
<dbReference type="Pfam" id="PF26079">
    <property type="entry name" value="Baseplate_J_C"/>
    <property type="match status" value="1"/>
</dbReference>
<sequence>MSLVNLPELDLVSADTTQTTDDLIAMFEALDGKPLYPGDPRRLFFNTIASLLVQQRALINKVSRMNYLRYASGTALDEMGAFTETNRLPASKAKTTIRFQLSALQLSAIIIPSGTRISTEGNPKMYFATNETVEIPSGSLTIDVASSCVEPGILGNGYLSGQVKQIVDPIPFVVSAVNITTSAGGADIEDNDPYRNRIREAPESFSVAGSEGAYKFWAKTASPSIIDVSVTSPSNAVVLIIPLLEGGTIPNEDMLTAVSNACSSKKVRPLTDHVTVEAPTISNYDITFTYWVSRDRVAEITTIQTAVTAAVSDYVLWQKSKLGRDVNPSELIRRVMIAGAHRVDIGSPSFTAVGETQIAVADHIDVSYGGLADD</sequence>
<keyword evidence="5" id="KW-1185">Reference proteome</keyword>
<reference evidence="4 5" key="1">
    <citation type="submission" date="2019-12" db="EMBL/GenBank/DDBJ databases">
        <authorList>
            <person name="Huq M.A."/>
        </authorList>
    </citation>
    <scope>NUCLEOTIDE SEQUENCE [LARGE SCALE GENOMIC DNA]</scope>
    <source>
        <strain evidence="4 5">MAH-34</strain>
    </source>
</reference>
<name>A0ABW9U4A0_9BACL</name>
<dbReference type="PIRSF" id="PIRSF020481">
    <property type="entry name" value="BAP"/>
    <property type="match status" value="1"/>
</dbReference>
<evidence type="ECO:0000313" key="4">
    <source>
        <dbReference type="EMBL" id="MVQ33718.1"/>
    </source>
</evidence>
<dbReference type="InterPro" id="IPR052726">
    <property type="entry name" value="Phage_Baseplate_Hub"/>
</dbReference>
<dbReference type="InterPro" id="IPR006949">
    <property type="entry name" value="Barrel_Baseplate_J-like"/>
</dbReference>
<dbReference type="InterPro" id="IPR058531">
    <property type="entry name" value="Baseplate_J_M"/>
</dbReference>
<feature type="domain" description="Baseplate protein J-like barrel" evidence="1">
    <location>
        <begin position="97"/>
        <end position="185"/>
    </location>
</feature>
<proteinExistence type="predicted"/>
<gene>
    <name evidence="4" type="ORF">GON05_03540</name>
</gene>
<accession>A0ABW9U4A0</accession>
<dbReference type="PANTHER" id="PTHR35862">
    <property type="entry name" value="FELS-2 PROPHAGE PROTEIN"/>
    <property type="match status" value="1"/>
</dbReference>
<organism evidence="4 5">
    <name type="scientific">Paenibacillus anseongense</name>
    <dbReference type="NCBI Taxonomy" id="2682845"/>
    <lineage>
        <taxon>Bacteria</taxon>
        <taxon>Bacillati</taxon>
        <taxon>Bacillota</taxon>
        <taxon>Bacilli</taxon>
        <taxon>Bacillales</taxon>
        <taxon>Paenibacillaceae</taxon>
        <taxon>Paenibacillus</taxon>
    </lineage>
</organism>
<dbReference type="InterPro" id="IPR014507">
    <property type="entry name" value="Baseplate_assembly_J_pred"/>
</dbReference>
<comment type="caution">
    <text evidence="4">The sequence shown here is derived from an EMBL/GenBank/DDBJ whole genome shotgun (WGS) entry which is preliminary data.</text>
</comment>